<keyword evidence="2" id="KW-1003">Cell membrane</keyword>
<reference evidence="7 8" key="1">
    <citation type="submission" date="2019-09" db="EMBL/GenBank/DDBJ databases">
        <title>Hydrogenophaga aromatica sp. nov., isolated from a para-xylene-degrading enrichment culture.</title>
        <authorList>
            <person name="Tancsics A."/>
            <person name="Banerjee S."/>
        </authorList>
    </citation>
    <scope>NUCLEOTIDE SEQUENCE [LARGE SCALE GENOMIC DNA]</scope>
    <source>
        <strain evidence="7 8">D2P1</strain>
    </source>
</reference>
<evidence type="ECO:0000256" key="1">
    <source>
        <dbReference type="ARBA" id="ARBA00004651"/>
    </source>
</evidence>
<feature type="transmembrane region" description="Helical" evidence="6">
    <location>
        <begin position="73"/>
        <end position="96"/>
    </location>
</feature>
<evidence type="ECO:0000256" key="5">
    <source>
        <dbReference type="ARBA" id="ARBA00023136"/>
    </source>
</evidence>
<dbReference type="Proteomes" id="UP000545507">
    <property type="component" value="Unassembled WGS sequence"/>
</dbReference>
<dbReference type="AlphaFoldDB" id="A0A7Y8GZM0"/>
<dbReference type="EMBL" id="VYGV01000016">
    <property type="protein sequence ID" value="NWF47139.1"/>
    <property type="molecule type" value="Genomic_DNA"/>
</dbReference>
<keyword evidence="5 6" id="KW-0472">Membrane</keyword>
<gene>
    <name evidence="7" type="ORF">F3K02_18055</name>
</gene>
<feature type="transmembrane region" description="Helical" evidence="6">
    <location>
        <begin position="108"/>
        <end position="130"/>
    </location>
</feature>
<accession>A0A7Y8GZM0</accession>
<keyword evidence="3 6" id="KW-0812">Transmembrane</keyword>
<evidence type="ECO:0000256" key="3">
    <source>
        <dbReference type="ARBA" id="ARBA00022692"/>
    </source>
</evidence>
<keyword evidence="8" id="KW-1185">Reference proteome</keyword>
<feature type="transmembrane region" description="Helical" evidence="6">
    <location>
        <begin position="46"/>
        <end position="67"/>
    </location>
</feature>
<feature type="transmembrane region" description="Helical" evidence="6">
    <location>
        <begin position="142"/>
        <end position="162"/>
    </location>
</feature>
<organism evidence="7 8">
    <name type="scientific">Hydrogenophaga aromaticivorans</name>
    <dbReference type="NCBI Taxonomy" id="2610898"/>
    <lineage>
        <taxon>Bacteria</taxon>
        <taxon>Pseudomonadati</taxon>
        <taxon>Pseudomonadota</taxon>
        <taxon>Betaproteobacteria</taxon>
        <taxon>Burkholderiales</taxon>
        <taxon>Comamonadaceae</taxon>
        <taxon>Hydrogenophaga</taxon>
    </lineage>
</organism>
<keyword evidence="4 6" id="KW-1133">Transmembrane helix</keyword>
<dbReference type="InterPro" id="IPR005598">
    <property type="entry name" value="ATP_synth_I"/>
</dbReference>
<evidence type="ECO:0000256" key="2">
    <source>
        <dbReference type="ARBA" id="ARBA00022475"/>
    </source>
</evidence>
<evidence type="ECO:0000313" key="8">
    <source>
        <dbReference type="Proteomes" id="UP000545507"/>
    </source>
</evidence>
<proteinExistence type="predicted"/>
<comment type="caution">
    <text evidence="7">The sequence shown here is derived from an EMBL/GenBank/DDBJ whole genome shotgun (WGS) entry which is preliminary data.</text>
</comment>
<sequence>MSTIPPVGSTSRTSDAWEDGAVEPEFKALTHEEALQWRRSQPALSAWRVVGVQVLVGLLAGALGWLFTRSVPVASSVLYGAASVVIPTALMAWGMTSSALSRRSAGHVISMFMSFVLWEGVKILLTVAMLWSAPRIVPDLNWLALVAGLVLVLKVYWFGFWIQTRR</sequence>
<dbReference type="Pfam" id="PF03899">
    <property type="entry name" value="ATP-synt_I"/>
    <property type="match status" value="1"/>
</dbReference>
<evidence type="ECO:0000256" key="4">
    <source>
        <dbReference type="ARBA" id="ARBA00022989"/>
    </source>
</evidence>
<dbReference type="GO" id="GO:0005886">
    <property type="term" value="C:plasma membrane"/>
    <property type="evidence" value="ECO:0007669"/>
    <property type="project" value="UniProtKB-SubCell"/>
</dbReference>
<evidence type="ECO:0000313" key="7">
    <source>
        <dbReference type="EMBL" id="NWF47139.1"/>
    </source>
</evidence>
<dbReference type="RefSeq" id="WP_177137029.1">
    <property type="nucleotide sequence ID" value="NZ_JAGPWB010000022.1"/>
</dbReference>
<name>A0A7Y8GZM0_9BURK</name>
<comment type="subcellular location">
    <subcellularLocation>
        <location evidence="1">Cell membrane</location>
        <topology evidence="1">Multi-pass membrane protein</topology>
    </subcellularLocation>
</comment>
<evidence type="ECO:0000256" key="6">
    <source>
        <dbReference type="SAM" id="Phobius"/>
    </source>
</evidence>
<protein>
    <submittedName>
        <fullName evidence="7">ATP synthase subunit I</fullName>
    </submittedName>
</protein>